<sequence length="86" mass="9778">MVYQGKDTRITGFWFICLGLLHVVQGSFNVYAGLDNQVLKEEFKLSEQCLKSFKQHSSVRRSDRKHGRLGAPTNTASISSTEREIM</sequence>
<keyword evidence="4" id="KW-1185">Reference proteome</keyword>
<protein>
    <submittedName>
        <fullName evidence="3">Uncharacterized protein</fullName>
    </submittedName>
</protein>
<dbReference type="Proteomes" id="UP000326198">
    <property type="component" value="Unassembled WGS sequence"/>
</dbReference>
<accession>A0A5N7AWZ0</accession>
<evidence type="ECO:0000313" key="4">
    <source>
        <dbReference type="Proteomes" id="UP000326198"/>
    </source>
</evidence>
<organism evidence="3 4">
    <name type="scientific">Aspergillus bertholletiae</name>
    <dbReference type="NCBI Taxonomy" id="1226010"/>
    <lineage>
        <taxon>Eukaryota</taxon>
        <taxon>Fungi</taxon>
        <taxon>Dikarya</taxon>
        <taxon>Ascomycota</taxon>
        <taxon>Pezizomycotina</taxon>
        <taxon>Eurotiomycetes</taxon>
        <taxon>Eurotiomycetidae</taxon>
        <taxon>Eurotiales</taxon>
        <taxon>Aspergillaceae</taxon>
        <taxon>Aspergillus</taxon>
        <taxon>Aspergillus subgen. Circumdati</taxon>
    </lineage>
</organism>
<keyword evidence="2" id="KW-0732">Signal</keyword>
<dbReference type="EMBL" id="ML736317">
    <property type="protein sequence ID" value="KAE8373378.1"/>
    <property type="molecule type" value="Genomic_DNA"/>
</dbReference>
<evidence type="ECO:0000313" key="3">
    <source>
        <dbReference type="EMBL" id="KAE8373378.1"/>
    </source>
</evidence>
<feature type="compositionally biased region" description="Basic residues" evidence="1">
    <location>
        <begin position="58"/>
        <end position="68"/>
    </location>
</feature>
<reference evidence="3 4" key="1">
    <citation type="submission" date="2019-04" db="EMBL/GenBank/DDBJ databases">
        <title>Friends and foes A comparative genomics studyof 23 Aspergillus species from section Flavi.</title>
        <authorList>
            <consortium name="DOE Joint Genome Institute"/>
            <person name="Kjaerbolling I."/>
            <person name="Vesth T."/>
            <person name="Frisvad J.C."/>
            <person name="Nybo J.L."/>
            <person name="Theobald S."/>
            <person name="Kildgaard S."/>
            <person name="Isbrandt T."/>
            <person name="Kuo A."/>
            <person name="Sato A."/>
            <person name="Lyhne E.K."/>
            <person name="Kogle M.E."/>
            <person name="Wiebenga A."/>
            <person name="Kun R.S."/>
            <person name="Lubbers R.J."/>
            <person name="Makela M.R."/>
            <person name="Barry K."/>
            <person name="Chovatia M."/>
            <person name="Clum A."/>
            <person name="Daum C."/>
            <person name="Haridas S."/>
            <person name="He G."/>
            <person name="LaButti K."/>
            <person name="Lipzen A."/>
            <person name="Mondo S."/>
            <person name="Riley R."/>
            <person name="Salamov A."/>
            <person name="Simmons B.A."/>
            <person name="Magnuson J.K."/>
            <person name="Henrissat B."/>
            <person name="Mortensen U.H."/>
            <person name="Larsen T.O."/>
            <person name="Devries R.P."/>
            <person name="Grigoriev I.V."/>
            <person name="Machida M."/>
            <person name="Baker S.E."/>
            <person name="Andersen M.R."/>
        </authorList>
    </citation>
    <scope>NUCLEOTIDE SEQUENCE [LARGE SCALE GENOMIC DNA]</scope>
    <source>
        <strain evidence="3 4">IBT 29228</strain>
    </source>
</reference>
<proteinExistence type="predicted"/>
<name>A0A5N7AWZ0_9EURO</name>
<evidence type="ECO:0000256" key="2">
    <source>
        <dbReference type="SAM" id="SignalP"/>
    </source>
</evidence>
<evidence type="ECO:0000256" key="1">
    <source>
        <dbReference type="SAM" id="MobiDB-lite"/>
    </source>
</evidence>
<feature type="region of interest" description="Disordered" evidence="1">
    <location>
        <begin position="58"/>
        <end position="86"/>
    </location>
</feature>
<feature type="signal peptide" evidence="2">
    <location>
        <begin position="1"/>
        <end position="26"/>
    </location>
</feature>
<feature type="chain" id="PRO_5025026686" evidence="2">
    <location>
        <begin position="27"/>
        <end position="86"/>
    </location>
</feature>
<gene>
    <name evidence="3" type="ORF">BDV26DRAFT_296978</name>
</gene>
<dbReference type="AlphaFoldDB" id="A0A5N7AWZ0"/>